<gene>
    <name evidence="3" type="ORF">O4J56_21645</name>
</gene>
<feature type="domain" description="Acyltransferase 3" evidence="2">
    <location>
        <begin position="25"/>
        <end position="356"/>
    </location>
</feature>
<dbReference type="GO" id="GO:0016746">
    <property type="term" value="F:acyltransferase activity"/>
    <property type="evidence" value="ECO:0007669"/>
    <property type="project" value="UniProtKB-KW"/>
</dbReference>
<feature type="transmembrane region" description="Helical" evidence="1">
    <location>
        <begin position="337"/>
        <end position="355"/>
    </location>
</feature>
<evidence type="ECO:0000256" key="1">
    <source>
        <dbReference type="SAM" id="Phobius"/>
    </source>
</evidence>
<dbReference type="RefSeq" id="WP_270688164.1">
    <property type="nucleotide sequence ID" value="NZ_JAQFWQ010000072.1"/>
</dbReference>
<feature type="transmembrane region" description="Helical" evidence="1">
    <location>
        <begin position="164"/>
        <end position="179"/>
    </location>
</feature>
<feature type="transmembrane region" description="Helical" evidence="1">
    <location>
        <begin position="50"/>
        <end position="70"/>
    </location>
</feature>
<evidence type="ECO:0000313" key="4">
    <source>
        <dbReference type="Proteomes" id="UP001527866"/>
    </source>
</evidence>
<keyword evidence="1" id="KW-0812">Transmembrane</keyword>
<feature type="transmembrane region" description="Helical" evidence="1">
    <location>
        <begin position="91"/>
        <end position="110"/>
    </location>
</feature>
<dbReference type="InterPro" id="IPR050879">
    <property type="entry name" value="Acyltransferase_3"/>
</dbReference>
<feature type="transmembrane region" description="Helical" evidence="1">
    <location>
        <begin position="224"/>
        <end position="242"/>
    </location>
</feature>
<sequence>MTTPRAAERPSSPPEDTARRHLGEVQGLRGLAVSLVVVAHINSTHLTGGYIGVDVFFAVSGFIITTLLLREAREHGRVRLTAFYARRIRRILPAATLVLVTAGAASLALLPPAQTAETGRQLLASALFAENLLLASYHAPGVADFPAETMNAVAHYWSLATEEQFYLVWPLLVIGWTALPRRLRGLRTLFAAGSVLLLGSLAASALLTSPDGMGMAFYLSHTRLWELAAGCLLAVALVRLSVPVRVRAPLGWAGLAAILASAFLFDERTAFPGWIAAVPVLGTLAVIAAADSPGRWTAYRLLSTAPARFVGDVSYSLYLWHWPLIVFWPALTGGRLSWGWPDGLIIGVLSLLLAWGTKVLVEDPVRHGPRLRSPRAAAAFAAGCTLLIAALAWGMLSASGV</sequence>
<keyword evidence="4" id="KW-1185">Reference proteome</keyword>
<accession>A0ABT4U8I7</accession>
<evidence type="ECO:0000259" key="2">
    <source>
        <dbReference type="Pfam" id="PF01757"/>
    </source>
</evidence>
<evidence type="ECO:0000313" key="3">
    <source>
        <dbReference type="EMBL" id="MDA2813264.1"/>
    </source>
</evidence>
<feature type="transmembrane region" description="Helical" evidence="1">
    <location>
        <begin position="309"/>
        <end position="331"/>
    </location>
</feature>
<keyword evidence="3" id="KW-0012">Acyltransferase</keyword>
<feature type="transmembrane region" description="Helical" evidence="1">
    <location>
        <begin position="271"/>
        <end position="289"/>
    </location>
</feature>
<dbReference type="EMBL" id="JAQFWQ010000072">
    <property type="protein sequence ID" value="MDA2813264.1"/>
    <property type="molecule type" value="Genomic_DNA"/>
</dbReference>
<feature type="transmembrane region" description="Helical" evidence="1">
    <location>
        <begin position="376"/>
        <end position="396"/>
    </location>
</feature>
<keyword evidence="3" id="KW-0808">Transferase</keyword>
<proteinExistence type="predicted"/>
<dbReference type="InterPro" id="IPR002656">
    <property type="entry name" value="Acyl_transf_3_dom"/>
</dbReference>
<dbReference type="PANTHER" id="PTHR23028:SF53">
    <property type="entry name" value="ACYL_TRANSF_3 DOMAIN-CONTAINING PROTEIN"/>
    <property type="match status" value="1"/>
</dbReference>
<protein>
    <submittedName>
        <fullName evidence="3">Acyltransferase</fullName>
    </submittedName>
</protein>
<feature type="transmembrane region" description="Helical" evidence="1">
    <location>
        <begin position="249"/>
        <end position="265"/>
    </location>
</feature>
<keyword evidence="1" id="KW-1133">Transmembrane helix</keyword>
<keyword evidence="1" id="KW-0472">Membrane</keyword>
<feature type="transmembrane region" description="Helical" evidence="1">
    <location>
        <begin position="186"/>
        <end position="204"/>
    </location>
</feature>
<name>A0ABT4U8I7_9ACTN</name>
<reference evidence="3 4" key="1">
    <citation type="submission" date="2023-01" db="EMBL/GenBank/DDBJ databases">
        <title>Draft genome sequence of Nocardiopsis sp. RSe5-2 isolated from halophytes.</title>
        <authorList>
            <person name="Duangmal K."/>
            <person name="Chantavorakit T."/>
        </authorList>
    </citation>
    <scope>NUCLEOTIDE SEQUENCE [LARGE SCALE GENOMIC DNA]</scope>
    <source>
        <strain evidence="3 4">RSe5-2</strain>
    </source>
</reference>
<organism evidence="3 4">
    <name type="scientific">Nocardiopsis endophytica</name>
    <dbReference type="NCBI Taxonomy" id="3018445"/>
    <lineage>
        <taxon>Bacteria</taxon>
        <taxon>Bacillati</taxon>
        <taxon>Actinomycetota</taxon>
        <taxon>Actinomycetes</taxon>
        <taxon>Streptosporangiales</taxon>
        <taxon>Nocardiopsidaceae</taxon>
        <taxon>Nocardiopsis</taxon>
    </lineage>
</organism>
<dbReference type="PANTHER" id="PTHR23028">
    <property type="entry name" value="ACETYLTRANSFERASE"/>
    <property type="match status" value="1"/>
</dbReference>
<dbReference type="Proteomes" id="UP001527866">
    <property type="component" value="Unassembled WGS sequence"/>
</dbReference>
<dbReference type="Pfam" id="PF01757">
    <property type="entry name" value="Acyl_transf_3"/>
    <property type="match status" value="1"/>
</dbReference>
<comment type="caution">
    <text evidence="3">The sequence shown here is derived from an EMBL/GenBank/DDBJ whole genome shotgun (WGS) entry which is preliminary data.</text>
</comment>